<sequence length="42" mass="4308">MLFASLAQGCVQHAHVLRVCSGFSTLSMSSLPATITSDEPGG</sequence>
<dbReference type="Proteomes" id="UP000839688">
    <property type="component" value="Unassembled WGS sequence"/>
</dbReference>
<reference evidence="1" key="1">
    <citation type="submission" date="2018-07" db="EMBL/GenBank/DDBJ databases">
        <authorList>
            <person name="Ashton P.M."/>
            <person name="Dallman T."/>
            <person name="Nair S."/>
            <person name="De Pinna E."/>
            <person name="Peters T."/>
            <person name="Grant K."/>
        </authorList>
    </citation>
    <scope>NUCLEOTIDE SEQUENCE [LARGE SCALE GENOMIC DNA]</scope>
    <source>
        <strain evidence="1">475813</strain>
    </source>
</reference>
<dbReference type="AlphaFoldDB" id="A0A5Y3Q8M7"/>
<organism evidence="1">
    <name type="scientific">Salmonella enterica subsp. arizonae</name>
    <dbReference type="NCBI Taxonomy" id="59203"/>
    <lineage>
        <taxon>Bacteria</taxon>
        <taxon>Pseudomonadati</taxon>
        <taxon>Pseudomonadota</taxon>
        <taxon>Gammaproteobacteria</taxon>
        <taxon>Enterobacterales</taxon>
        <taxon>Enterobacteriaceae</taxon>
        <taxon>Salmonella</taxon>
    </lineage>
</organism>
<proteinExistence type="predicted"/>
<protein>
    <submittedName>
        <fullName evidence="1">L-asparaginase</fullName>
    </submittedName>
</protein>
<comment type="caution">
    <text evidence="1">The sequence shown here is derived from an EMBL/GenBank/DDBJ whole genome shotgun (WGS) entry which is preliminary data.</text>
</comment>
<accession>A0A5Y3Q8M7</accession>
<dbReference type="EMBL" id="AAIVIG010000037">
    <property type="protein sequence ID" value="ECI4937922.1"/>
    <property type="molecule type" value="Genomic_DNA"/>
</dbReference>
<gene>
    <name evidence="1" type="ORF">DSQ81_19980</name>
</gene>
<evidence type="ECO:0000313" key="1">
    <source>
        <dbReference type="EMBL" id="ECI4937922.1"/>
    </source>
</evidence>
<name>A0A5Y3Q8M7_SALER</name>